<evidence type="ECO:0000313" key="3">
    <source>
        <dbReference type="Proteomes" id="UP001253848"/>
    </source>
</evidence>
<evidence type="ECO:0000259" key="1">
    <source>
        <dbReference type="Pfam" id="PF19573"/>
    </source>
</evidence>
<dbReference type="EMBL" id="JAVRHN010000005">
    <property type="protein sequence ID" value="MDT0686255.1"/>
    <property type="molecule type" value="Genomic_DNA"/>
</dbReference>
<evidence type="ECO:0000313" key="2">
    <source>
        <dbReference type="EMBL" id="MDT0686255.1"/>
    </source>
</evidence>
<accession>A0ABU3DRB0</accession>
<dbReference type="SUPFAM" id="SSF56925">
    <property type="entry name" value="OMPA-like"/>
    <property type="match status" value="1"/>
</dbReference>
<name>A0ABU3DRB0_9FLAO</name>
<dbReference type="Pfam" id="PF19573">
    <property type="entry name" value="DUF6089"/>
    <property type="match status" value="1"/>
</dbReference>
<dbReference type="InterPro" id="IPR045743">
    <property type="entry name" value="DUF6089"/>
</dbReference>
<dbReference type="RefSeq" id="WP_311499651.1">
    <property type="nucleotide sequence ID" value="NZ_JAVRHN010000005.1"/>
</dbReference>
<sequence>MKHLLAFAILVIYTTLSYSQTIEVGPFIGGANYIGDVGKSNFIYPNTLAAGAIAKWNRSPRHAFRLSLLYAEIAADDAESNETRRQQRGYSFNNTVAEASLGVEFNFWSYDLHEGVPQSTPYLYTGLTFFRADHVYLRNGRDGNLENEGTNWEFAIPMVLGYKETITEHIIGGLEIGARYTFSDNLDGSWPSELLGRRDPPIEFGNRNTSDWYVFTGITLTFTFGRKPCYSRF</sequence>
<dbReference type="InterPro" id="IPR011250">
    <property type="entry name" value="OMP/PagP_B-barrel"/>
</dbReference>
<keyword evidence="3" id="KW-1185">Reference proteome</keyword>
<gene>
    <name evidence="2" type="ORF">RM541_07755</name>
</gene>
<comment type="caution">
    <text evidence="2">The sequence shown here is derived from an EMBL/GenBank/DDBJ whole genome shotgun (WGS) entry which is preliminary data.</text>
</comment>
<reference evidence="2 3" key="1">
    <citation type="submission" date="2023-09" db="EMBL/GenBank/DDBJ databases">
        <authorList>
            <person name="Rey-Velasco X."/>
        </authorList>
    </citation>
    <scope>NUCLEOTIDE SEQUENCE [LARGE SCALE GENOMIC DNA]</scope>
    <source>
        <strain evidence="2 3">F225</strain>
    </source>
</reference>
<proteinExistence type="predicted"/>
<feature type="domain" description="DUF6089" evidence="1">
    <location>
        <begin position="2"/>
        <end position="231"/>
    </location>
</feature>
<organism evidence="2 3">
    <name type="scientific">Autumnicola psychrophila</name>
    <dbReference type="NCBI Taxonomy" id="3075592"/>
    <lineage>
        <taxon>Bacteria</taxon>
        <taxon>Pseudomonadati</taxon>
        <taxon>Bacteroidota</taxon>
        <taxon>Flavobacteriia</taxon>
        <taxon>Flavobacteriales</taxon>
        <taxon>Flavobacteriaceae</taxon>
        <taxon>Autumnicola</taxon>
    </lineage>
</organism>
<dbReference type="Proteomes" id="UP001253848">
    <property type="component" value="Unassembled WGS sequence"/>
</dbReference>
<protein>
    <submittedName>
        <fullName evidence="2">DUF6089 family protein</fullName>
    </submittedName>
</protein>